<proteinExistence type="predicted"/>
<accession>A0AAV3QGS3</accession>
<dbReference type="AlphaFoldDB" id="A0AAV3QGS3"/>
<keyword evidence="3" id="KW-1185">Reference proteome</keyword>
<feature type="signal peptide" evidence="1">
    <location>
        <begin position="1"/>
        <end position="29"/>
    </location>
</feature>
<organism evidence="2 3">
    <name type="scientific">Lithospermum erythrorhizon</name>
    <name type="common">Purple gromwell</name>
    <name type="synonym">Lithospermum officinale var. erythrorhizon</name>
    <dbReference type="NCBI Taxonomy" id="34254"/>
    <lineage>
        <taxon>Eukaryota</taxon>
        <taxon>Viridiplantae</taxon>
        <taxon>Streptophyta</taxon>
        <taxon>Embryophyta</taxon>
        <taxon>Tracheophyta</taxon>
        <taxon>Spermatophyta</taxon>
        <taxon>Magnoliopsida</taxon>
        <taxon>eudicotyledons</taxon>
        <taxon>Gunneridae</taxon>
        <taxon>Pentapetalae</taxon>
        <taxon>asterids</taxon>
        <taxon>lamiids</taxon>
        <taxon>Boraginales</taxon>
        <taxon>Boraginaceae</taxon>
        <taxon>Boraginoideae</taxon>
        <taxon>Lithospermeae</taxon>
        <taxon>Lithospermum</taxon>
    </lineage>
</organism>
<name>A0AAV3QGS3_LITER</name>
<feature type="chain" id="PRO_5043719076" description="Plant thionin family protein" evidence="1">
    <location>
        <begin position="30"/>
        <end position="95"/>
    </location>
</feature>
<dbReference type="Proteomes" id="UP001454036">
    <property type="component" value="Unassembled WGS sequence"/>
</dbReference>
<evidence type="ECO:0008006" key="4">
    <source>
        <dbReference type="Google" id="ProtNLM"/>
    </source>
</evidence>
<evidence type="ECO:0000256" key="1">
    <source>
        <dbReference type="SAM" id="SignalP"/>
    </source>
</evidence>
<reference evidence="2 3" key="1">
    <citation type="submission" date="2024-01" db="EMBL/GenBank/DDBJ databases">
        <title>The complete chloroplast genome sequence of Lithospermum erythrorhizon: insights into the phylogenetic relationship among Boraginaceae species and the maternal lineages of purple gromwells.</title>
        <authorList>
            <person name="Okada T."/>
            <person name="Watanabe K."/>
        </authorList>
    </citation>
    <scope>NUCLEOTIDE SEQUENCE [LARGE SCALE GENOMIC DNA]</scope>
</reference>
<comment type="caution">
    <text evidence="2">The sequence shown here is derived from an EMBL/GenBank/DDBJ whole genome shotgun (WGS) entry which is preliminary data.</text>
</comment>
<sequence length="95" mass="10591">MAQKRTNNALILMICLLVVMSNNVNLSNAKESDCVKKCVPTCMKQVNKATKESCDSACLTTGLTVSPQSIPVDQHHHQQDELYIFQKIYQSAFCV</sequence>
<keyword evidence="1" id="KW-0732">Signal</keyword>
<evidence type="ECO:0000313" key="2">
    <source>
        <dbReference type="EMBL" id="GAA0162186.1"/>
    </source>
</evidence>
<gene>
    <name evidence="2" type="ORF">LIER_39365</name>
</gene>
<dbReference type="EMBL" id="BAABME010021038">
    <property type="protein sequence ID" value="GAA0162186.1"/>
    <property type="molecule type" value="Genomic_DNA"/>
</dbReference>
<evidence type="ECO:0000313" key="3">
    <source>
        <dbReference type="Proteomes" id="UP001454036"/>
    </source>
</evidence>
<protein>
    <recommendedName>
        <fullName evidence="4">Plant thionin family protein</fullName>
    </recommendedName>
</protein>